<keyword evidence="3" id="KW-0614">Plasmid</keyword>
<dbReference type="Pfam" id="PF01613">
    <property type="entry name" value="Flavin_Reduct"/>
    <property type="match status" value="1"/>
</dbReference>
<accession>A0AB39HIC3</accession>
<evidence type="ECO:0000259" key="2">
    <source>
        <dbReference type="SMART" id="SM00903"/>
    </source>
</evidence>
<dbReference type="AlphaFoldDB" id="A0AB39HIC3"/>
<dbReference type="GO" id="GO:0042602">
    <property type="term" value="F:riboflavin reductase (NADPH) activity"/>
    <property type="evidence" value="ECO:0007669"/>
    <property type="project" value="TreeGrafter"/>
</dbReference>
<dbReference type="Gene3D" id="2.30.110.10">
    <property type="entry name" value="Electron Transport, Fmn-binding Protein, Chain A"/>
    <property type="match status" value="1"/>
</dbReference>
<keyword evidence="1" id="KW-0560">Oxidoreductase</keyword>
<dbReference type="PANTHER" id="PTHR30466:SF1">
    <property type="entry name" value="FMN REDUCTASE (NADH) RUTF"/>
    <property type="match status" value="1"/>
</dbReference>
<dbReference type="InterPro" id="IPR002563">
    <property type="entry name" value="Flavin_Rdtase-like_dom"/>
</dbReference>
<reference evidence="3" key="1">
    <citation type="submission" date="2024-07" db="EMBL/GenBank/DDBJ databases">
        <title>Genome Analysis of a Potential Novel Vibrio Species Secreting pH- and Thermo-stable Alginate Lyase and its Application in Producing Alginate Oligosaccharides.</title>
        <authorList>
            <person name="Huang H."/>
            <person name="Bao K."/>
        </authorList>
    </citation>
    <scope>NUCLEOTIDE SEQUENCE</scope>
    <source>
        <strain evidence="3">HB236076</strain>
        <plasmid evidence="3">p-HB236076</plasmid>
    </source>
</reference>
<dbReference type="PANTHER" id="PTHR30466">
    <property type="entry name" value="FLAVIN REDUCTASE"/>
    <property type="match status" value="1"/>
</dbReference>
<evidence type="ECO:0000256" key="1">
    <source>
        <dbReference type="ARBA" id="ARBA00023002"/>
    </source>
</evidence>
<dbReference type="InterPro" id="IPR012349">
    <property type="entry name" value="Split_barrel_FMN-bd"/>
</dbReference>
<dbReference type="InterPro" id="IPR050268">
    <property type="entry name" value="NADH-dep_flavin_reductase"/>
</dbReference>
<proteinExistence type="predicted"/>
<sequence length="184" mass="19934">MNSNQTAIKTAQPSEAMTWIDFSSDHAQGVEAFKNGMACLGSAVNVITTCVDGQYAGFTATAVTSVSDTPPSLLVCLNRNSSVFNTFKNATHLCVNTLSAQQAAISGLFAGKLTQQERFESVDWQAFITGSPVIEGCNHAFDCQISQRLDSGTHVILICDILGVANHKDTSNLVYFNRQYHELY</sequence>
<dbReference type="RefSeq" id="WP_306099368.1">
    <property type="nucleotide sequence ID" value="NZ_CP162602.1"/>
</dbReference>
<organism evidence="3">
    <name type="scientific">Vibrio sp. HB236076</name>
    <dbReference type="NCBI Taxonomy" id="3232307"/>
    <lineage>
        <taxon>Bacteria</taxon>
        <taxon>Pseudomonadati</taxon>
        <taxon>Pseudomonadota</taxon>
        <taxon>Gammaproteobacteria</taxon>
        <taxon>Vibrionales</taxon>
        <taxon>Vibrionaceae</taxon>
        <taxon>Vibrio</taxon>
    </lineage>
</organism>
<geneLocation type="plasmid" evidence="3">
    <name>p-HB236076</name>
</geneLocation>
<dbReference type="KEGG" id="vih:AB0763_15655"/>
<dbReference type="SUPFAM" id="SSF50475">
    <property type="entry name" value="FMN-binding split barrel"/>
    <property type="match status" value="1"/>
</dbReference>
<gene>
    <name evidence="3" type="ORF">AB0763_15655</name>
</gene>
<dbReference type="SMART" id="SM00903">
    <property type="entry name" value="Flavin_Reduct"/>
    <property type="match status" value="1"/>
</dbReference>
<protein>
    <submittedName>
        <fullName evidence="3">Flavin reductase</fullName>
    </submittedName>
</protein>
<dbReference type="EMBL" id="CP162602">
    <property type="protein sequence ID" value="XDK26477.1"/>
    <property type="molecule type" value="Genomic_DNA"/>
</dbReference>
<dbReference type="GO" id="GO:0006208">
    <property type="term" value="P:pyrimidine nucleobase catabolic process"/>
    <property type="evidence" value="ECO:0007669"/>
    <property type="project" value="TreeGrafter"/>
</dbReference>
<evidence type="ECO:0000313" key="3">
    <source>
        <dbReference type="EMBL" id="XDK26477.1"/>
    </source>
</evidence>
<dbReference type="GO" id="GO:0010181">
    <property type="term" value="F:FMN binding"/>
    <property type="evidence" value="ECO:0007669"/>
    <property type="project" value="InterPro"/>
</dbReference>
<name>A0AB39HIC3_9VIBR</name>
<feature type="domain" description="Flavin reductase like" evidence="2">
    <location>
        <begin position="37"/>
        <end position="182"/>
    </location>
</feature>